<keyword evidence="2" id="KW-0808">Transferase</keyword>
<dbReference type="SUPFAM" id="SSF55729">
    <property type="entry name" value="Acyl-CoA N-acyltransferases (Nat)"/>
    <property type="match status" value="1"/>
</dbReference>
<dbReference type="EMBL" id="VKDB01000007">
    <property type="protein sequence ID" value="TSA85906.1"/>
    <property type="molecule type" value="Genomic_DNA"/>
</dbReference>
<keyword evidence="3" id="KW-1185">Reference proteome</keyword>
<organism evidence="2 3">
    <name type="scientific">Deinococcus detaillensis</name>
    <dbReference type="NCBI Taxonomy" id="2592048"/>
    <lineage>
        <taxon>Bacteria</taxon>
        <taxon>Thermotogati</taxon>
        <taxon>Deinococcota</taxon>
        <taxon>Deinococci</taxon>
        <taxon>Deinococcales</taxon>
        <taxon>Deinococcaceae</taxon>
        <taxon>Deinococcus</taxon>
    </lineage>
</organism>
<evidence type="ECO:0000259" key="1">
    <source>
        <dbReference type="PROSITE" id="PS51186"/>
    </source>
</evidence>
<comment type="caution">
    <text evidence="2">The sequence shown here is derived from an EMBL/GenBank/DDBJ whole genome shotgun (WGS) entry which is preliminary data.</text>
</comment>
<reference evidence="2 3" key="1">
    <citation type="submission" date="2019-07" db="EMBL/GenBank/DDBJ databases">
        <title>Deinococcus detaillus sp. nov., isolated from humus soil in Antarctica.</title>
        <authorList>
            <person name="Zhang K."/>
        </authorList>
    </citation>
    <scope>NUCLEOTIDE SEQUENCE [LARGE SCALE GENOMIC DNA]</scope>
    <source>
        <strain evidence="2 3">H1</strain>
    </source>
</reference>
<evidence type="ECO:0000313" key="2">
    <source>
        <dbReference type="EMBL" id="TSA85906.1"/>
    </source>
</evidence>
<dbReference type="AlphaFoldDB" id="A0A553V0B1"/>
<proteinExistence type="predicted"/>
<accession>A0A553V0B1</accession>
<evidence type="ECO:0000313" key="3">
    <source>
        <dbReference type="Proteomes" id="UP000316092"/>
    </source>
</evidence>
<dbReference type="InterPro" id="IPR016181">
    <property type="entry name" value="Acyl_CoA_acyltransferase"/>
</dbReference>
<dbReference type="Proteomes" id="UP000316092">
    <property type="component" value="Unassembled WGS sequence"/>
</dbReference>
<dbReference type="CDD" id="cd04301">
    <property type="entry name" value="NAT_SF"/>
    <property type="match status" value="1"/>
</dbReference>
<name>A0A553V0B1_9DEIO</name>
<dbReference type="PROSITE" id="PS51186">
    <property type="entry name" value="GNAT"/>
    <property type="match status" value="1"/>
</dbReference>
<dbReference type="RefSeq" id="WP_143720518.1">
    <property type="nucleotide sequence ID" value="NZ_VKDB01000007.1"/>
</dbReference>
<dbReference type="InterPro" id="IPR000182">
    <property type="entry name" value="GNAT_dom"/>
</dbReference>
<protein>
    <submittedName>
        <fullName evidence="2">GNAT family N-acetyltransferase</fullName>
    </submittedName>
</protein>
<dbReference type="OrthoDB" id="9805924at2"/>
<feature type="domain" description="N-acetyltransferase" evidence="1">
    <location>
        <begin position="1"/>
        <end position="145"/>
    </location>
</feature>
<dbReference type="GO" id="GO:0016747">
    <property type="term" value="F:acyltransferase activity, transferring groups other than amino-acyl groups"/>
    <property type="evidence" value="ECO:0007669"/>
    <property type="project" value="InterPro"/>
</dbReference>
<dbReference type="Pfam" id="PF00583">
    <property type="entry name" value="Acetyltransf_1"/>
    <property type="match status" value="1"/>
</dbReference>
<dbReference type="Gene3D" id="3.40.630.30">
    <property type="match status" value="1"/>
</dbReference>
<gene>
    <name evidence="2" type="ORF">FNU79_09015</name>
</gene>
<sequence length="145" mass="16135">MTIRELTGQDIQLGYAAMFELRGQRPPLASPEAFQSWVTQQAAQGYRLAAAFESQVAQAQAVCGFRVLNFLYSGRQLYIDDLSTLPQARARGHARALLDWAEAEAGRLNCESLHLDSGVQRFGAHRLYLKAGMDITAHHFAKSLR</sequence>